<dbReference type="PROSITE" id="PS00383">
    <property type="entry name" value="TYR_PHOSPHATASE_1"/>
    <property type="match status" value="2"/>
</dbReference>
<dbReference type="Pfam" id="PF00102">
    <property type="entry name" value="Y_phosphatase"/>
    <property type="match status" value="2"/>
</dbReference>
<dbReference type="SUPFAM" id="SSF52799">
    <property type="entry name" value="(Phosphotyrosine protein) phosphatases II"/>
    <property type="match status" value="2"/>
</dbReference>
<organism evidence="12 13">
    <name type="scientific">Mya arenaria</name>
    <name type="common">Soft-shell clam</name>
    <dbReference type="NCBI Taxonomy" id="6604"/>
    <lineage>
        <taxon>Eukaryota</taxon>
        <taxon>Metazoa</taxon>
        <taxon>Spiralia</taxon>
        <taxon>Lophotrochozoa</taxon>
        <taxon>Mollusca</taxon>
        <taxon>Bivalvia</taxon>
        <taxon>Autobranchia</taxon>
        <taxon>Heteroconchia</taxon>
        <taxon>Euheterodonta</taxon>
        <taxon>Imparidentia</taxon>
        <taxon>Neoheterodontei</taxon>
        <taxon>Myida</taxon>
        <taxon>Myoidea</taxon>
        <taxon>Myidae</taxon>
        <taxon>Mya</taxon>
    </lineage>
</organism>
<keyword evidence="13" id="KW-1185">Reference proteome</keyword>
<evidence type="ECO:0000256" key="2">
    <source>
        <dbReference type="ARBA" id="ARBA00013064"/>
    </source>
</evidence>
<evidence type="ECO:0000256" key="6">
    <source>
        <dbReference type="PROSITE-ProRule" id="PRU00302"/>
    </source>
</evidence>
<dbReference type="Pfam" id="PF00084">
    <property type="entry name" value="Sushi"/>
    <property type="match status" value="3"/>
</dbReference>
<feature type="domain" description="Tyrosine-protein phosphatase" evidence="9">
    <location>
        <begin position="781"/>
        <end position="1017"/>
    </location>
</feature>
<proteinExistence type="inferred from homology"/>
<keyword evidence="7" id="KW-0472">Membrane</keyword>
<reference evidence="12" key="1">
    <citation type="submission" date="2022-11" db="EMBL/GenBank/DDBJ databases">
        <title>Centuries of genome instability and evolution in soft-shell clam transmissible cancer (bioRxiv).</title>
        <authorList>
            <person name="Hart S.F.M."/>
            <person name="Yonemitsu M.A."/>
            <person name="Giersch R.M."/>
            <person name="Beal B.F."/>
            <person name="Arriagada G."/>
            <person name="Davis B.W."/>
            <person name="Ostrander E.A."/>
            <person name="Goff S.P."/>
            <person name="Metzger M.J."/>
        </authorList>
    </citation>
    <scope>NUCLEOTIDE SEQUENCE</scope>
    <source>
        <strain evidence="12">MELC-2E11</strain>
        <tissue evidence="12">Siphon/mantle</tissue>
    </source>
</reference>
<dbReference type="SUPFAM" id="SSF57535">
    <property type="entry name" value="Complement control module/SCR domain"/>
    <property type="match status" value="7"/>
</dbReference>
<dbReference type="InterPro" id="IPR000436">
    <property type="entry name" value="Sushi_SCR_CCP_dom"/>
</dbReference>
<dbReference type="InterPro" id="IPR000242">
    <property type="entry name" value="PTP_cat"/>
</dbReference>
<evidence type="ECO:0000256" key="5">
    <source>
        <dbReference type="ARBA" id="ARBA00023157"/>
    </source>
</evidence>
<dbReference type="Gene3D" id="3.90.190.10">
    <property type="entry name" value="Protein tyrosine phosphatase superfamily"/>
    <property type="match status" value="2"/>
</dbReference>
<evidence type="ECO:0000256" key="1">
    <source>
        <dbReference type="ARBA" id="ARBA00009580"/>
    </source>
</evidence>
<feature type="chain" id="PRO_5045740421" description="protein-tyrosine-phosphatase" evidence="8">
    <location>
        <begin position="30"/>
        <end position="1319"/>
    </location>
</feature>
<dbReference type="PROSITE" id="PS50056">
    <property type="entry name" value="TYR_PHOSPHATASE_2"/>
    <property type="match status" value="2"/>
</dbReference>
<comment type="caution">
    <text evidence="6">Lacks conserved residue(s) required for the propagation of feature annotation.</text>
</comment>
<dbReference type="Proteomes" id="UP001164746">
    <property type="component" value="Chromosome 13"/>
</dbReference>
<feature type="domain" description="Tyrosine specific protein phosphatases" evidence="10">
    <location>
        <begin position="937"/>
        <end position="1008"/>
    </location>
</feature>
<keyword evidence="4" id="KW-0904">Protein phosphatase</keyword>
<feature type="domain" description="Tyrosine specific protein phosphatases" evidence="10">
    <location>
        <begin position="1223"/>
        <end position="1298"/>
    </location>
</feature>
<accession>A0ABY7FVD3</accession>
<evidence type="ECO:0000259" key="10">
    <source>
        <dbReference type="PROSITE" id="PS50056"/>
    </source>
</evidence>
<keyword evidence="3" id="KW-0378">Hydrolase</keyword>
<protein>
    <recommendedName>
        <fullName evidence="2">protein-tyrosine-phosphatase</fullName>
        <ecNumber evidence="2">3.1.3.48</ecNumber>
    </recommendedName>
</protein>
<evidence type="ECO:0000313" key="13">
    <source>
        <dbReference type="Proteomes" id="UP001164746"/>
    </source>
</evidence>
<evidence type="ECO:0000256" key="8">
    <source>
        <dbReference type="SAM" id="SignalP"/>
    </source>
</evidence>
<keyword evidence="7" id="KW-1133">Transmembrane helix</keyword>
<evidence type="ECO:0000313" key="12">
    <source>
        <dbReference type="EMBL" id="WAR24796.1"/>
    </source>
</evidence>
<dbReference type="InterPro" id="IPR050348">
    <property type="entry name" value="Protein-Tyr_Phosphatase"/>
</dbReference>
<comment type="similarity">
    <text evidence="1">Belongs to the protein-tyrosine phosphatase family.</text>
</comment>
<dbReference type="PANTHER" id="PTHR19134">
    <property type="entry name" value="RECEPTOR-TYPE TYROSINE-PROTEIN PHOSPHATASE"/>
    <property type="match status" value="1"/>
</dbReference>
<dbReference type="InterPro" id="IPR016130">
    <property type="entry name" value="Tyr_Pase_AS"/>
</dbReference>
<feature type="domain" description="Sushi" evidence="11">
    <location>
        <begin position="624"/>
        <end position="684"/>
    </location>
</feature>
<dbReference type="PRINTS" id="PR00700">
    <property type="entry name" value="PRTYPHPHTASE"/>
</dbReference>
<dbReference type="InterPro" id="IPR000387">
    <property type="entry name" value="Tyr_Pase_dom"/>
</dbReference>
<dbReference type="SMART" id="SM00032">
    <property type="entry name" value="CCP"/>
    <property type="match status" value="7"/>
</dbReference>
<feature type="domain" description="Sushi" evidence="11">
    <location>
        <begin position="496"/>
        <end position="561"/>
    </location>
</feature>
<sequence>MIFIVFIEKMAAVMEFILSILLLSATVRSEEPAWYISGVNVGPGNPVDRDLTSHPHSVPCANMTWWQFSNTVEYYWDANLREREPYFISGIKIHRNNNTARERLYGLIIKTYFKRWKTVFADNETHLSRCTEYHERKDKPLVCKDIIDVALDPPVQATLVRLKLKSYVTICAVEIIAVACTQPHVPNGSTNATAKSFTGTHIHLHCVSGYISSTPTSVCTSQGTWHPKPGCAKGCMVPDPFPNGKYINSISEALVSGTAVPVNFEIIGTCLPGYSSINNNGNTKRICADHQVWNGPELTCISRNCRYPSLPHGFYHNQKVPFYGSKPLGSAVIPHCDDVYYLREHGSRNCLVNETRSVNDPECIPIICHQRPQSHRNGFFLPIQQQLIQHQFQYGFTFVPQCNTGFKLVHGSNRTCSEFNVWKGGTDRCDRVLCAVTALVNGFYTYVQQRYFNKTIEYDLFISPRCNKGYHLSNSDDRKCQENGELSGVNPLCEIDRCNSFGPLSNGTLRYQNSTLTLNQALDYNTSVFSVCNKGFELHGSAERKCLENGSWSGISPICEKIRCKIQTIIKDLYQQNRKEIFFGDKFAAVYNSDHFHLVNGSLYMICEHDGSLRWATQQPFLASICKVQKNGHFRANTRDCMVDDKCEVGETITFECREDYQMVQISATCLPNHTWSSEPICTPLSKPTSSGVIIGGAVAVGVAVIAIVIAVLLFLNRRKLRNSETKTRYEKADEPKDELNVYSEISETHKTDRKKVEDTAECAYVFNTIAVGKDEYAANPSDQSYYSFESSYNMPVTAIKVEDLYDVVLGSEHGVTMKKQFQGYNKTCAFIASQGPTDEMLVDFWRMAWHVGCGKIVMLTNLEEDKKMKCVQYWPDEGCKEYEDFLITNRGTEYFSDFIIRKLSIQKTHGEERKFIHFHFTAWPDKSVPKYSSSLVHFRHKVETTIVNENGPVIVHCSAGVGRTGTFIALNVLSEQAATLGYVDPVGCVSTLRKQRVDMVQTEDQYVFLHMALLETLMLSTSALPASKFMGAYEKLLASDKTQRTREIDVEFSRMKKMSPVADECQYVSAKELRNRNKNRYSNILPVADHMPYLTPSGKRSDPDYINAVFLPGYKRKGAFIVTQTPLEATKTDFWRLVVEHDVHTIVMMNNKSEMKEDEIYWPENEDSETYENMMITKTGQAREKGLRKITFDLKRFGQTRKLQQIQFESWPDDSALPSSPKDVLSLLDSVQFWQHQSGNNPVLVHCMNGADRSGLFCVASTVLERMKIEQDVAITQVIKEMRNYREQIIPSVDQFQFVHEVVKEYILQNETYSNFTY</sequence>
<dbReference type="SMART" id="SM00194">
    <property type="entry name" value="PTPc"/>
    <property type="match status" value="2"/>
</dbReference>
<dbReference type="InterPro" id="IPR029021">
    <property type="entry name" value="Prot-tyrosine_phosphatase-like"/>
</dbReference>
<dbReference type="InterPro" id="IPR003595">
    <property type="entry name" value="Tyr_Pase_cat"/>
</dbReference>
<dbReference type="Gene3D" id="2.10.70.10">
    <property type="entry name" value="Complement Module, domain 1"/>
    <property type="match status" value="6"/>
</dbReference>
<evidence type="ECO:0000256" key="3">
    <source>
        <dbReference type="ARBA" id="ARBA00022801"/>
    </source>
</evidence>
<dbReference type="EC" id="3.1.3.48" evidence="2"/>
<dbReference type="CDD" id="cd00033">
    <property type="entry name" value="CCP"/>
    <property type="match status" value="4"/>
</dbReference>
<evidence type="ECO:0000256" key="4">
    <source>
        <dbReference type="ARBA" id="ARBA00022912"/>
    </source>
</evidence>
<dbReference type="PROSITE" id="PS50055">
    <property type="entry name" value="TYR_PHOSPHATASE_PTP"/>
    <property type="match status" value="2"/>
</dbReference>
<evidence type="ECO:0000256" key="7">
    <source>
        <dbReference type="SAM" id="Phobius"/>
    </source>
</evidence>
<dbReference type="CDD" id="cd00047">
    <property type="entry name" value="PTPc"/>
    <property type="match status" value="1"/>
</dbReference>
<evidence type="ECO:0000259" key="11">
    <source>
        <dbReference type="PROSITE" id="PS50923"/>
    </source>
</evidence>
<feature type="transmembrane region" description="Helical" evidence="7">
    <location>
        <begin position="693"/>
        <end position="716"/>
    </location>
</feature>
<evidence type="ECO:0000259" key="9">
    <source>
        <dbReference type="PROSITE" id="PS50055"/>
    </source>
</evidence>
<feature type="signal peptide" evidence="8">
    <location>
        <begin position="1"/>
        <end position="29"/>
    </location>
</feature>
<feature type="disulfide bond" evidence="6">
    <location>
        <begin position="532"/>
        <end position="559"/>
    </location>
</feature>
<gene>
    <name evidence="12" type="ORF">MAR_038465</name>
</gene>
<name>A0ABY7FVD3_MYAAR</name>
<keyword evidence="7" id="KW-0812">Transmembrane</keyword>
<dbReference type="EMBL" id="CP111024">
    <property type="protein sequence ID" value="WAR24796.1"/>
    <property type="molecule type" value="Genomic_DNA"/>
</dbReference>
<keyword evidence="5 6" id="KW-1015">Disulfide bond</keyword>
<dbReference type="PANTHER" id="PTHR19134:SF562">
    <property type="entry name" value="PROTEIN-TYROSINE-PHOSPHATASE"/>
    <property type="match status" value="1"/>
</dbReference>
<keyword evidence="6" id="KW-0768">Sushi</keyword>
<feature type="domain" description="Sushi" evidence="11">
    <location>
        <begin position="178"/>
        <end position="233"/>
    </location>
</feature>
<dbReference type="InterPro" id="IPR035976">
    <property type="entry name" value="Sushi/SCR/CCP_sf"/>
</dbReference>
<dbReference type="SMART" id="SM00404">
    <property type="entry name" value="PTPc_motif"/>
    <property type="match status" value="2"/>
</dbReference>
<dbReference type="PROSITE" id="PS50923">
    <property type="entry name" value="SUSHI"/>
    <property type="match status" value="3"/>
</dbReference>
<keyword evidence="8" id="KW-0732">Signal</keyword>
<feature type="domain" description="Tyrosine-protein phosphatase" evidence="9">
    <location>
        <begin position="1049"/>
        <end position="1307"/>
    </location>
</feature>